<sequence>MAADIADPPGALRATMQLTRLFWWESDRACRARAFSRLALIVAVLFFRGKSRIWLSQAKRRETTRLLSGTLDVRSVLESVLRYVGAVVLLSPVNRLYYRLFRALRLEWEEHLTRGFLGCFLEAQCYGHRGGLLDLDDRRRDSLPDQRISSDVGKFTSLATTLGLDTLQAGIDLYFYAALLRTLSPALARTSLIGENAESILFYGGQRQETARADEVLKLRHRTEWDRLAQKDLVQLVGDQYRQVLGLCPALILVQFASGAKDAALLTQANEAFDAVLRALLLFADNCSDFSRLTAVAQELFIYHREQLEAKEAESEILVQPAEEASGSWLEVTGLTLCFADRVLVQDLSFCAPAEGGLLISGPSGSGKTTLLRALAGLWHWGRGSIRLAEHRDCLFLPQRPYMSLGTLRDQLLYPNGQVSIEDDALREILARVGLHSVLKRTGGSLDWTDRWDEQLSIGEQQRLSVARVLVQKPLYVLADEVTSANDPAHEEIVYRCIVSTCKMRVLVGASLDNRGVSAETPLHPAVSLLEAPHCLDRTRAAAMIEVDVGSPLAEAKMSVSEVEVHQAQKAWSDAIVGISKVYLEKGDYVTAAAKAAGELYGYGHCDVLFKPTKAKDVQFRPMASQAMSYFVGCKAVNNGIAEDGGFAINGGKGWSSVVFDNHKIDLSGKVAIAMGNYYFTSAADGSKTTVEYTFGYKKNAEGKVRIFLHHSSVPFSSGPASATGGAPAVSQEEVRAAQAAWANAIKTISKTYLDGGDYVAVAGKAAGELYGYGHTKVLFKPTKAKDVQFRPMASQAMSYFVGSKAVDDGIPEDGGFAINGGKGWSDVVFDNHQIELSADTATAMGNYYFTSAADGSKTTVEYTFGYKKNADGKVRIFLHHSSVPFSPPPGTGKVAATISEEEVRAAQRAWANAIKKISKTYLDGGDYVAAAGKAAGELYGYGHTKVLFKPTKAKEVQFRPMASQAMSYFVGSKAVDDGIPEDGGFAINGGKGWSDVVFDNHDIDVDGNSAIAMGNYFFTSAADGSKTKVEYTFGYKKNSDGNVRIFLHHSSVPFSSAAPAAPAQVAAVSEEEVRAAQAAWANAIKTISKTYLSGGDYVAVAGKAAGELYGYGHTKVLFKPTKAKDVQFRPMASQAMSYFVGSKAVDDGIPEDGGFAINGGKGWSDVVFDNHQIVAEGSTATAMGNYVFTSAADGSKTTVEYTFGYKKNADGKVRIFLHHSSVPFSPPAAGAVSKEDVLSLQAAWANAIKTISKTYLDKGDFVAVATKAAGELYGYGHSKVLFKPTKAAEAQFRPTAEDAMSYFVGRKSVEKGHSEDAGFAINGGKGWSDVVFDNHEIDIEGNIALAMGNYYFTSAADGSKTKVEYTFGYKRNPDGKVRICLHHSSAFVSVGHRKSLEAFHQWNLRLKGPDGRSMSQWPMTPEEIVYRCIVSTCKMRVLVGASLANRGVSAETPLHPAVSLLEAPHCLDRTRAAAMIEVDVGSPLAEAKMSVSEVEVHQAQKAWSDAIVGISKVYLEKGDYVTAAAKAAGELYGYGHCDVLFKPTKAKDVQFRPMASQAMSYFVGCKAVNNGIAEDGGFAINGGKGWSSVVFDNHQIDLSGKVAIAMGNYYFTSAADGSKTKVEYTFGYKKNADGNVRIFLHHSSVPFSAGTASAGATLSEEDVRAAQAAWANAIKTISKTYLDGGDYVAAAGKAAGELYGYGHTNVLFKPTKAKDVQFRPLPAQAMSYFVGCKAVEDGIPEDGGFAINGGKGWSEVVFDNHQIELSVDTAIAMGNYYFTSAADGSKATVEYTFGYKKNADGKVRIFLHHSSVPFSSPPATGKVAATISEEEVRAAQRAWANAIKMISKTYLDGGDYVAAAGKAAGELYGYGHTKVLFKPTKAKDVQFRPMASQAMSYFVGCKAVEDGIPEDGGFAINGGKGWSDVVFDNHDIDVDGNSAIAMGNYYFTSAADGSKTKVEYTFGYKKNSDGNVRIFLHHSSVPFSPGPAAPAAPAAPPAQVAEISEEEVRGAQRAWAKAIKTISKIYLSGGDYVEAAGKAAGELYGYGHTQVLFKPTKAKDVQFRPMAAQAMSYFVGCKAVEDGIPEDGGFAINGGKGWSDVLFDNHQIVVDGATATAMGNYVFISAADGSKTKVEYTFGYKRNADGKVRIFLHHSSVPFSPAPDVRPVSKEDVLSAQAAWANAIKTISKTYLDKGDFVAVATKAAGELYGYGHSKVLFKPTKAAEAQFRPTAEDAMSYFVGRKSVEKGHSEDAGFAINGGKGWSDVVFDNHEIDMDGNMALAMGNYYFTSAADGSKTKVEYTFGYRRNPDGKVRICLHHSSVPFKA</sequence>
<evidence type="ECO:0000259" key="8">
    <source>
        <dbReference type="PROSITE" id="PS50893"/>
    </source>
</evidence>
<dbReference type="InterPro" id="IPR003439">
    <property type="entry name" value="ABC_transporter-like_ATP-bd"/>
</dbReference>
<feature type="domain" description="ABC transporter" evidence="8">
    <location>
        <begin position="330"/>
        <end position="566"/>
    </location>
</feature>
<evidence type="ECO:0000256" key="4">
    <source>
        <dbReference type="ARBA" id="ARBA00022741"/>
    </source>
</evidence>
<protein>
    <submittedName>
        <fullName evidence="9">Putative ABC transporter ATP-binding protein</fullName>
    </submittedName>
</protein>
<comment type="caution">
    <text evidence="9">The sequence shown here is derived from an EMBL/GenBank/DDBJ whole genome shotgun (WGS) entry which is preliminary data.</text>
</comment>
<keyword evidence="10" id="KW-1185">Reference proteome</keyword>
<evidence type="ECO:0000256" key="2">
    <source>
        <dbReference type="ARBA" id="ARBA00022448"/>
    </source>
</evidence>
<evidence type="ECO:0000256" key="5">
    <source>
        <dbReference type="ARBA" id="ARBA00022840"/>
    </source>
</evidence>
<dbReference type="Gene3D" id="3.10.450.50">
    <property type="match status" value="10"/>
</dbReference>
<dbReference type="InterPro" id="IPR003593">
    <property type="entry name" value="AAA+_ATPase"/>
</dbReference>
<dbReference type="InterPro" id="IPR032710">
    <property type="entry name" value="NTF2-like_dom_sf"/>
</dbReference>
<dbReference type="GO" id="GO:0005524">
    <property type="term" value="F:ATP binding"/>
    <property type="evidence" value="ECO:0007669"/>
    <property type="project" value="UniProtKB-KW"/>
</dbReference>
<proteinExistence type="inferred from homology"/>
<dbReference type="SUPFAM" id="SSF54427">
    <property type="entry name" value="NTF2-like"/>
    <property type="match status" value="10"/>
</dbReference>
<reference evidence="9 10" key="1">
    <citation type="submission" date="2016-02" db="EMBL/GenBank/DDBJ databases">
        <title>Genome analysis of coral dinoflagellate symbionts highlights evolutionary adaptations to a symbiotic lifestyle.</title>
        <authorList>
            <person name="Aranda M."/>
            <person name="Li Y."/>
            <person name="Liew Y.J."/>
            <person name="Baumgarten S."/>
            <person name="Simakov O."/>
            <person name="Wilson M."/>
            <person name="Piel J."/>
            <person name="Ashoor H."/>
            <person name="Bougouffa S."/>
            <person name="Bajic V.B."/>
            <person name="Ryu T."/>
            <person name="Ravasi T."/>
            <person name="Bayer T."/>
            <person name="Micklem G."/>
            <person name="Kim H."/>
            <person name="Bhak J."/>
            <person name="Lajeunesse T.C."/>
            <person name="Voolstra C.R."/>
        </authorList>
    </citation>
    <scope>NUCLEOTIDE SEQUENCE [LARGE SCALE GENOMIC DNA]</scope>
    <source>
        <strain evidence="9 10">CCMP2467</strain>
    </source>
</reference>
<evidence type="ECO:0000313" key="9">
    <source>
        <dbReference type="EMBL" id="OLP90286.1"/>
    </source>
</evidence>
<dbReference type="SMART" id="SM00382">
    <property type="entry name" value="AAA"/>
    <property type="match status" value="1"/>
</dbReference>
<keyword evidence="3" id="KW-0812">Transmembrane</keyword>
<dbReference type="PANTHER" id="PTHR11384:SF59">
    <property type="entry name" value="LYSOSOMAL COBALAMIN TRANSPORTER ABCD4"/>
    <property type="match status" value="1"/>
</dbReference>
<dbReference type="Proteomes" id="UP000186817">
    <property type="component" value="Unassembled WGS sequence"/>
</dbReference>
<keyword evidence="5 9" id="KW-0067">ATP-binding</keyword>
<dbReference type="GO" id="GO:0140359">
    <property type="term" value="F:ABC-type transporter activity"/>
    <property type="evidence" value="ECO:0007669"/>
    <property type="project" value="InterPro"/>
</dbReference>
<evidence type="ECO:0000313" key="10">
    <source>
        <dbReference type="Proteomes" id="UP000186817"/>
    </source>
</evidence>
<evidence type="ECO:0000256" key="1">
    <source>
        <dbReference type="ARBA" id="ARBA00008575"/>
    </source>
</evidence>
<dbReference type="Pfam" id="PF06472">
    <property type="entry name" value="ABC_membrane_2"/>
    <property type="match status" value="1"/>
</dbReference>
<comment type="similarity">
    <text evidence="1">Belongs to the ABC transporter superfamily. ABCD family. Peroxisomal fatty acyl CoA transporter (TC 3.A.1.203) subfamily.</text>
</comment>
<keyword evidence="7" id="KW-0472">Membrane</keyword>
<organism evidence="9 10">
    <name type="scientific">Symbiodinium microadriaticum</name>
    <name type="common">Dinoflagellate</name>
    <name type="synonym">Zooxanthella microadriatica</name>
    <dbReference type="NCBI Taxonomy" id="2951"/>
    <lineage>
        <taxon>Eukaryota</taxon>
        <taxon>Sar</taxon>
        <taxon>Alveolata</taxon>
        <taxon>Dinophyceae</taxon>
        <taxon>Suessiales</taxon>
        <taxon>Symbiodiniaceae</taxon>
        <taxon>Symbiodinium</taxon>
    </lineage>
</organism>
<dbReference type="Pfam" id="PF00005">
    <property type="entry name" value="ABC_tran"/>
    <property type="match status" value="1"/>
</dbReference>
<dbReference type="PROSITE" id="PS50893">
    <property type="entry name" value="ABC_TRANSPORTER_2"/>
    <property type="match status" value="1"/>
</dbReference>
<evidence type="ECO:0000256" key="3">
    <source>
        <dbReference type="ARBA" id="ARBA00022692"/>
    </source>
</evidence>
<keyword evidence="2" id="KW-0813">Transport</keyword>
<dbReference type="InterPro" id="IPR050835">
    <property type="entry name" value="ABC_transporter_sub-D"/>
</dbReference>
<dbReference type="Gene3D" id="3.40.50.300">
    <property type="entry name" value="P-loop containing nucleotide triphosphate hydrolases"/>
    <property type="match status" value="1"/>
</dbReference>
<name>A0A1Q9D599_SYMMI</name>
<dbReference type="SUPFAM" id="SSF52540">
    <property type="entry name" value="P-loop containing nucleoside triphosphate hydrolases"/>
    <property type="match status" value="1"/>
</dbReference>
<keyword evidence="6" id="KW-1133">Transmembrane helix</keyword>
<evidence type="ECO:0000256" key="6">
    <source>
        <dbReference type="ARBA" id="ARBA00022989"/>
    </source>
</evidence>
<keyword evidence="4" id="KW-0547">Nucleotide-binding</keyword>
<accession>A0A1Q9D599</accession>
<dbReference type="GO" id="GO:0016020">
    <property type="term" value="C:membrane"/>
    <property type="evidence" value="ECO:0007669"/>
    <property type="project" value="InterPro"/>
</dbReference>
<dbReference type="EMBL" id="LSRX01000719">
    <property type="protein sequence ID" value="OLP90286.1"/>
    <property type="molecule type" value="Genomic_DNA"/>
</dbReference>
<dbReference type="InterPro" id="IPR011527">
    <property type="entry name" value="ABC1_TM_dom"/>
</dbReference>
<dbReference type="PANTHER" id="PTHR11384">
    <property type="entry name" value="ATP-BINDING CASSETTE, SUB-FAMILY D MEMBER"/>
    <property type="match status" value="1"/>
</dbReference>
<dbReference type="InterPro" id="IPR027417">
    <property type="entry name" value="P-loop_NTPase"/>
</dbReference>
<gene>
    <name evidence="9" type="ORF">AK812_SmicGene28158</name>
</gene>
<dbReference type="OrthoDB" id="430681at2759"/>
<evidence type="ECO:0000256" key="7">
    <source>
        <dbReference type="ARBA" id="ARBA00023136"/>
    </source>
</evidence>
<dbReference type="GO" id="GO:0016887">
    <property type="term" value="F:ATP hydrolysis activity"/>
    <property type="evidence" value="ECO:0007669"/>
    <property type="project" value="InterPro"/>
</dbReference>